<comment type="caution">
    <text evidence="1">The sequence shown here is derived from an EMBL/GenBank/DDBJ whole genome shotgun (WGS) entry which is preliminary data.</text>
</comment>
<dbReference type="Proteomes" id="UP001331515">
    <property type="component" value="Unassembled WGS sequence"/>
</dbReference>
<accession>A0AAN8DW37</accession>
<organism evidence="1 2">
    <name type="scientific">Champsocephalus gunnari</name>
    <name type="common">Mackerel icefish</name>
    <dbReference type="NCBI Taxonomy" id="52237"/>
    <lineage>
        <taxon>Eukaryota</taxon>
        <taxon>Metazoa</taxon>
        <taxon>Chordata</taxon>
        <taxon>Craniata</taxon>
        <taxon>Vertebrata</taxon>
        <taxon>Euteleostomi</taxon>
        <taxon>Actinopterygii</taxon>
        <taxon>Neopterygii</taxon>
        <taxon>Teleostei</taxon>
        <taxon>Neoteleostei</taxon>
        <taxon>Acanthomorphata</taxon>
        <taxon>Eupercaria</taxon>
        <taxon>Perciformes</taxon>
        <taxon>Notothenioidei</taxon>
        <taxon>Channichthyidae</taxon>
        <taxon>Champsocephalus</taxon>
    </lineage>
</organism>
<gene>
    <name evidence="1" type="ORF">CgunFtcFv8_022098</name>
</gene>
<evidence type="ECO:0000313" key="1">
    <source>
        <dbReference type="EMBL" id="KAK5926535.1"/>
    </source>
</evidence>
<sequence>MASGPKIFSSASIAFSSVFAGWSMGTHSRKAWGPGLHKATQEEICARTSSGLCSELNQSGVSTSATCRGEERVGNKPN</sequence>
<protein>
    <submittedName>
        <fullName evidence="1">Uncharacterized protein</fullName>
    </submittedName>
</protein>
<dbReference type="EMBL" id="JAURVH010001519">
    <property type="protein sequence ID" value="KAK5926535.1"/>
    <property type="molecule type" value="Genomic_DNA"/>
</dbReference>
<reference evidence="1 2" key="1">
    <citation type="journal article" date="2023" name="Mol. Biol. Evol.">
        <title>Genomics of Secondarily Temperate Adaptation in the Only Non-Antarctic Icefish.</title>
        <authorList>
            <person name="Rivera-Colon A.G."/>
            <person name="Rayamajhi N."/>
            <person name="Minhas B.F."/>
            <person name="Madrigal G."/>
            <person name="Bilyk K.T."/>
            <person name="Yoon V."/>
            <person name="Hune M."/>
            <person name="Gregory S."/>
            <person name="Cheng C.H.C."/>
            <person name="Catchen J.M."/>
        </authorList>
    </citation>
    <scope>NUCLEOTIDE SEQUENCE [LARGE SCALE GENOMIC DNA]</scope>
    <source>
        <tissue evidence="1">White muscle</tissue>
    </source>
</reference>
<keyword evidence="2" id="KW-1185">Reference proteome</keyword>
<dbReference type="AlphaFoldDB" id="A0AAN8DW37"/>
<name>A0AAN8DW37_CHAGU</name>
<proteinExistence type="predicted"/>
<evidence type="ECO:0000313" key="2">
    <source>
        <dbReference type="Proteomes" id="UP001331515"/>
    </source>
</evidence>